<dbReference type="OrthoDB" id="6264611at2759"/>
<evidence type="ECO:0000313" key="2">
    <source>
        <dbReference type="EMBL" id="VDL19715.1"/>
    </source>
</evidence>
<dbReference type="WBParaSite" id="HDID_0000225301-mRNA-1">
    <property type="protein sequence ID" value="HDID_0000225301-mRNA-1"/>
    <property type="gene ID" value="HDID_0000225301"/>
</dbReference>
<sequence length="196" mass="21821">MIHVASSGEMPFVSNVRKTRSNRTKLQNQSPVKAAKLTIKSRASEKLNPQEIKRIKLATVFVDGSVGVKHRSGHLRSALGRLRQTILHPMFEKGHIHHNHHTTPSHARPVPNKSAQRKPAKAVRTVGFPPRTYTVCEECSRKCANLEVIMEEDFDEDSLSEEIETKVQLTASSYSLGSVSMKSQSLASPYNNLLSV</sequence>
<gene>
    <name evidence="2" type="ORF">HDID_LOCUS2254</name>
    <name evidence="3" type="ORF">WMSIL1_LOCUS354</name>
</gene>
<dbReference type="AlphaFoldDB" id="A0A0R3SCF3"/>
<name>A0A0R3SCF3_HYMDI</name>
<evidence type="ECO:0000256" key="1">
    <source>
        <dbReference type="SAM" id="MobiDB-lite"/>
    </source>
</evidence>
<protein>
    <submittedName>
        <fullName evidence="2 6">Uncharacterized protein</fullName>
    </submittedName>
</protein>
<evidence type="ECO:0000313" key="3">
    <source>
        <dbReference type="EMBL" id="VUZ39223.1"/>
    </source>
</evidence>
<reference evidence="6" key="1">
    <citation type="submission" date="2017-02" db="UniProtKB">
        <authorList>
            <consortium name="WormBaseParasite"/>
        </authorList>
    </citation>
    <scope>IDENTIFICATION</scope>
</reference>
<dbReference type="Proteomes" id="UP000321570">
    <property type="component" value="Unassembled WGS sequence"/>
</dbReference>
<proteinExistence type="predicted"/>
<dbReference type="EMBL" id="CABIJS010000011">
    <property type="protein sequence ID" value="VUZ39223.1"/>
    <property type="molecule type" value="Genomic_DNA"/>
</dbReference>
<accession>A0A0R3SCF3</accession>
<evidence type="ECO:0000313" key="5">
    <source>
        <dbReference type="Proteomes" id="UP000321570"/>
    </source>
</evidence>
<organism evidence="6">
    <name type="scientific">Hymenolepis diminuta</name>
    <name type="common">Rat tapeworm</name>
    <dbReference type="NCBI Taxonomy" id="6216"/>
    <lineage>
        <taxon>Eukaryota</taxon>
        <taxon>Metazoa</taxon>
        <taxon>Spiralia</taxon>
        <taxon>Lophotrochozoa</taxon>
        <taxon>Platyhelminthes</taxon>
        <taxon>Cestoda</taxon>
        <taxon>Eucestoda</taxon>
        <taxon>Cyclophyllidea</taxon>
        <taxon>Hymenolepididae</taxon>
        <taxon>Hymenolepis</taxon>
    </lineage>
</organism>
<feature type="region of interest" description="Disordered" evidence="1">
    <location>
        <begin position="96"/>
        <end position="122"/>
    </location>
</feature>
<keyword evidence="5" id="KW-1185">Reference proteome</keyword>
<dbReference type="Proteomes" id="UP000274504">
    <property type="component" value="Unassembled WGS sequence"/>
</dbReference>
<evidence type="ECO:0000313" key="4">
    <source>
        <dbReference type="Proteomes" id="UP000274504"/>
    </source>
</evidence>
<reference evidence="2 4" key="2">
    <citation type="submission" date="2018-11" db="EMBL/GenBank/DDBJ databases">
        <authorList>
            <consortium name="Pathogen Informatics"/>
        </authorList>
    </citation>
    <scope>NUCLEOTIDE SEQUENCE [LARGE SCALE GENOMIC DNA]</scope>
</reference>
<dbReference type="EMBL" id="UYSG01000529">
    <property type="protein sequence ID" value="VDL19715.1"/>
    <property type="molecule type" value="Genomic_DNA"/>
</dbReference>
<reference evidence="3 5" key="3">
    <citation type="submission" date="2019-07" db="EMBL/GenBank/DDBJ databases">
        <authorList>
            <person name="Jastrzebski P J."/>
            <person name="Paukszto L."/>
            <person name="Jastrzebski P J."/>
        </authorList>
    </citation>
    <scope>NUCLEOTIDE SEQUENCE [LARGE SCALE GENOMIC DNA]</scope>
    <source>
        <strain evidence="3 5">WMS-il1</strain>
    </source>
</reference>
<evidence type="ECO:0000313" key="6">
    <source>
        <dbReference type="WBParaSite" id="HDID_0000225301-mRNA-1"/>
    </source>
</evidence>